<organism evidence="3">
    <name type="scientific">Thermocrispum agreste</name>
    <dbReference type="NCBI Taxonomy" id="37925"/>
    <lineage>
        <taxon>Bacteria</taxon>
        <taxon>Bacillati</taxon>
        <taxon>Actinomycetota</taxon>
        <taxon>Actinomycetes</taxon>
        <taxon>Pseudonocardiales</taxon>
        <taxon>Pseudonocardiaceae</taxon>
        <taxon>Thermocrispum</taxon>
    </lineage>
</organism>
<dbReference type="InterPro" id="IPR016181">
    <property type="entry name" value="Acyl_CoA_acyltransferase"/>
</dbReference>
<gene>
    <name evidence="2" type="ORF">DIU77_006280</name>
    <name evidence="3" type="ORF">DIU77_11415</name>
</gene>
<reference evidence="3" key="1">
    <citation type="submission" date="2018-05" db="EMBL/GenBank/DDBJ databases">
        <authorList>
            <person name="Lanie J.A."/>
            <person name="Ng W.-L."/>
            <person name="Kazmierczak K.M."/>
            <person name="Andrzejewski T.M."/>
            <person name="Davidsen T.M."/>
            <person name="Wayne K.J."/>
            <person name="Tettelin H."/>
            <person name="Glass J.I."/>
            <person name="Rusch D."/>
            <person name="Podicherti R."/>
            <person name="Tsui H.-C.T."/>
            <person name="Winkler M.E."/>
        </authorList>
    </citation>
    <scope>NUCLEOTIDE SEQUENCE</scope>
    <source>
        <strain evidence="3">ZC4RG45</strain>
    </source>
</reference>
<accession>A0A2W4JAJ2</accession>
<protein>
    <submittedName>
        <fullName evidence="3">GNAT family N-acetyltransferase</fullName>
        <ecNumber evidence="2">2.3.1.-</ecNumber>
    </submittedName>
</protein>
<dbReference type="EMBL" id="QGUI02000053">
    <property type="protein sequence ID" value="MFO7191834.1"/>
    <property type="molecule type" value="Genomic_DNA"/>
</dbReference>
<reference evidence="2 4" key="3">
    <citation type="journal article" date="2021" name="BMC Genomics">
        <title>Genome-resolved metagenome and metatranscriptome analyses of thermophilic composting reveal key bacterial players and their metabolic interactions.</title>
        <authorList>
            <person name="Braga L.P.P."/>
            <person name="Pereira R.V."/>
            <person name="Martins L.F."/>
            <person name="Moura L.M.S."/>
            <person name="Sanchez F.B."/>
            <person name="Patane J.S.L."/>
            <person name="da Silva A.M."/>
            <person name="Setubal J.C."/>
        </authorList>
    </citation>
    <scope>NUCLEOTIDE SEQUENCE [LARGE SCALE GENOMIC DNA]</scope>
    <source>
        <strain evidence="2">ZC4RG45</strain>
    </source>
</reference>
<reference evidence="2" key="2">
    <citation type="submission" date="2018-05" db="EMBL/GenBank/DDBJ databases">
        <authorList>
            <person name="Moura L."/>
            <person name="Setubal J.C."/>
        </authorList>
    </citation>
    <scope>NUCLEOTIDE SEQUENCE</scope>
    <source>
        <strain evidence="2">ZC4RG45</strain>
    </source>
</reference>
<dbReference type="EMBL" id="QGUI01000421">
    <property type="protein sequence ID" value="PZM96054.1"/>
    <property type="molecule type" value="Genomic_DNA"/>
</dbReference>
<dbReference type="EC" id="2.3.1.-" evidence="2"/>
<dbReference type="SUPFAM" id="SSF55729">
    <property type="entry name" value="Acyl-CoA N-acyltransferases (Nat)"/>
    <property type="match status" value="1"/>
</dbReference>
<dbReference type="CDD" id="cd04301">
    <property type="entry name" value="NAT_SF"/>
    <property type="match status" value="1"/>
</dbReference>
<comment type="caution">
    <text evidence="3">The sequence shown here is derived from an EMBL/GenBank/DDBJ whole genome shotgun (WGS) entry which is preliminary data.</text>
</comment>
<dbReference type="Gene3D" id="3.40.630.30">
    <property type="match status" value="1"/>
</dbReference>
<dbReference type="STRING" id="1111738.GCA_000427905_00627"/>
<dbReference type="Proteomes" id="UP000249324">
    <property type="component" value="Unassembled WGS sequence"/>
</dbReference>
<keyword evidence="2" id="KW-0012">Acyltransferase</keyword>
<keyword evidence="3" id="KW-0808">Transferase</keyword>
<proteinExistence type="predicted"/>
<sequence length="145" mass="15925">MTIVAARGDQLTAAQLYALLRLRVDVFVVEQQAAYPELDGLDLLPVTLHLWQPGDGGRVDGCLRLLDEGDVVRVGRVCTAQAVRGTGLGARLMEAAMRHIADRESVLESQTTATGFYARFGYRIDGEEYVEEDGIPHVRMRRPGG</sequence>
<feature type="domain" description="N-acetyltransferase" evidence="1">
    <location>
        <begin position="6"/>
        <end position="145"/>
    </location>
</feature>
<dbReference type="AlphaFoldDB" id="A0A2W4JAJ2"/>
<evidence type="ECO:0000259" key="1">
    <source>
        <dbReference type="PROSITE" id="PS51186"/>
    </source>
</evidence>
<evidence type="ECO:0000313" key="3">
    <source>
        <dbReference type="EMBL" id="PZM96054.1"/>
    </source>
</evidence>
<dbReference type="PROSITE" id="PS51186">
    <property type="entry name" value="GNAT"/>
    <property type="match status" value="1"/>
</dbReference>
<reference evidence="2" key="4">
    <citation type="submission" date="2023-08" db="EMBL/GenBank/DDBJ databases">
        <authorList>
            <person name="Guima S.E.S."/>
            <person name="Martins L.F."/>
            <person name="Silva A.M."/>
            <person name="Setubal J.C."/>
        </authorList>
    </citation>
    <scope>NUCLEOTIDE SEQUENCE</scope>
    <source>
        <strain evidence="2">ZC4RG45</strain>
    </source>
</reference>
<name>A0A2W4JAJ2_9PSEU</name>
<dbReference type="Pfam" id="PF13673">
    <property type="entry name" value="Acetyltransf_10"/>
    <property type="match status" value="1"/>
</dbReference>
<evidence type="ECO:0000313" key="4">
    <source>
        <dbReference type="Proteomes" id="UP000249324"/>
    </source>
</evidence>
<evidence type="ECO:0000313" key="2">
    <source>
        <dbReference type="EMBL" id="MFO7191834.1"/>
    </source>
</evidence>
<dbReference type="InterPro" id="IPR000182">
    <property type="entry name" value="GNAT_dom"/>
</dbReference>
<dbReference type="GO" id="GO:0016747">
    <property type="term" value="F:acyltransferase activity, transferring groups other than amino-acyl groups"/>
    <property type="evidence" value="ECO:0007669"/>
    <property type="project" value="InterPro"/>
</dbReference>